<dbReference type="Proteomes" id="UP000541444">
    <property type="component" value="Unassembled WGS sequence"/>
</dbReference>
<proteinExistence type="predicted"/>
<dbReference type="AlphaFoldDB" id="A0A7J7LFM7"/>
<name>A0A7J7LFM7_9MAGN</name>
<dbReference type="EMBL" id="JACGCM010002327">
    <property type="protein sequence ID" value="KAF6141445.1"/>
    <property type="molecule type" value="Genomic_DNA"/>
</dbReference>
<organism evidence="2 3">
    <name type="scientific">Kingdonia uniflora</name>
    <dbReference type="NCBI Taxonomy" id="39325"/>
    <lineage>
        <taxon>Eukaryota</taxon>
        <taxon>Viridiplantae</taxon>
        <taxon>Streptophyta</taxon>
        <taxon>Embryophyta</taxon>
        <taxon>Tracheophyta</taxon>
        <taxon>Spermatophyta</taxon>
        <taxon>Magnoliopsida</taxon>
        <taxon>Ranunculales</taxon>
        <taxon>Circaeasteraceae</taxon>
        <taxon>Kingdonia</taxon>
    </lineage>
</organism>
<evidence type="ECO:0000313" key="2">
    <source>
        <dbReference type="EMBL" id="KAF6141445.1"/>
    </source>
</evidence>
<dbReference type="Gene3D" id="1.25.10.10">
    <property type="entry name" value="Leucine-rich Repeat Variant"/>
    <property type="match status" value="2"/>
</dbReference>
<keyword evidence="1" id="KW-0833">Ubl conjugation pathway</keyword>
<keyword evidence="3" id="KW-1185">Reference proteome</keyword>
<dbReference type="PANTHER" id="PTHR23315">
    <property type="entry name" value="U BOX DOMAIN-CONTAINING"/>
    <property type="match status" value="1"/>
</dbReference>
<sequence>MGAKENSAATLFSLSVLEEYKIKIGRSTAVKSLVNLSESGTLHGKKDAATTLFNLGCSAIDREGGIPIIVEVVETGSDRGKENAASILMQLCLHSHKLCNLNLQEGAIPSLVALSQSGTLRARQKAQQIINHFRSQRKGIIAKAKS</sequence>
<comment type="caution">
    <text evidence="2">The sequence shown here is derived from an EMBL/GenBank/DDBJ whole genome shotgun (WGS) entry which is preliminary data.</text>
</comment>
<protein>
    <submittedName>
        <fullName evidence="2">Uncharacterized protein</fullName>
    </submittedName>
</protein>
<dbReference type="InterPro" id="IPR016024">
    <property type="entry name" value="ARM-type_fold"/>
</dbReference>
<gene>
    <name evidence="2" type="ORF">GIB67_021261</name>
</gene>
<evidence type="ECO:0000256" key="1">
    <source>
        <dbReference type="ARBA" id="ARBA00022786"/>
    </source>
</evidence>
<reference evidence="2 3" key="1">
    <citation type="journal article" date="2020" name="IScience">
        <title>Genome Sequencing of the Endangered Kingdonia uniflora (Circaeasteraceae, Ranunculales) Reveals Potential Mechanisms of Evolutionary Specialization.</title>
        <authorList>
            <person name="Sun Y."/>
            <person name="Deng T."/>
            <person name="Zhang A."/>
            <person name="Moore M.J."/>
            <person name="Landis J.B."/>
            <person name="Lin N."/>
            <person name="Zhang H."/>
            <person name="Zhang X."/>
            <person name="Huang J."/>
            <person name="Zhang X."/>
            <person name="Sun H."/>
            <person name="Wang H."/>
        </authorList>
    </citation>
    <scope>NUCLEOTIDE SEQUENCE [LARGE SCALE GENOMIC DNA]</scope>
    <source>
        <strain evidence="2">TB1705</strain>
        <tissue evidence="2">Leaf</tissue>
    </source>
</reference>
<accession>A0A7J7LFM7</accession>
<dbReference type="SUPFAM" id="SSF48371">
    <property type="entry name" value="ARM repeat"/>
    <property type="match status" value="1"/>
</dbReference>
<dbReference type="PANTHER" id="PTHR23315:SF278">
    <property type="entry name" value="U-BOX DOMAIN-CONTAINING PROTEIN 3"/>
    <property type="match status" value="1"/>
</dbReference>
<dbReference type="InterPro" id="IPR011989">
    <property type="entry name" value="ARM-like"/>
</dbReference>
<evidence type="ECO:0000313" key="3">
    <source>
        <dbReference type="Proteomes" id="UP000541444"/>
    </source>
</evidence>
<dbReference type="OrthoDB" id="7537227at2759"/>